<sequence length="141" mass="14883">MPKPALADVREYQGYLAANVPIAEHETRFLDAADDLVCLADEPAAELPRGDDGEGDGEGEEGEAPVISLSLATAVAVIAPIMAFGIVPGYFGRLIVVLLVSVAVLWGLVHERVIGVHATRDFYICAGLYGMAMAVVAGIYR</sequence>
<accession>A0ABR1WWR1</accession>
<organism evidence="3 4">
    <name type="scientific">Apiospora hydei</name>
    <dbReference type="NCBI Taxonomy" id="1337664"/>
    <lineage>
        <taxon>Eukaryota</taxon>
        <taxon>Fungi</taxon>
        <taxon>Dikarya</taxon>
        <taxon>Ascomycota</taxon>
        <taxon>Pezizomycotina</taxon>
        <taxon>Sordariomycetes</taxon>
        <taxon>Xylariomycetidae</taxon>
        <taxon>Amphisphaeriales</taxon>
        <taxon>Apiosporaceae</taxon>
        <taxon>Apiospora</taxon>
    </lineage>
</organism>
<evidence type="ECO:0008006" key="5">
    <source>
        <dbReference type="Google" id="ProtNLM"/>
    </source>
</evidence>
<dbReference type="Proteomes" id="UP001433268">
    <property type="component" value="Unassembled WGS sequence"/>
</dbReference>
<evidence type="ECO:0000313" key="3">
    <source>
        <dbReference type="EMBL" id="KAK8087609.1"/>
    </source>
</evidence>
<dbReference type="GeneID" id="92039945"/>
<feature type="transmembrane region" description="Helical" evidence="2">
    <location>
        <begin position="121"/>
        <end position="140"/>
    </location>
</feature>
<dbReference type="EMBL" id="JAQQWN010000004">
    <property type="protein sequence ID" value="KAK8087609.1"/>
    <property type="molecule type" value="Genomic_DNA"/>
</dbReference>
<reference evidence="3 4" key="1">
    <citation type="submission" date="2023-01" db="EMBL/GenBank/DDBJ databases">
        <title>Analysis of 21 Apiospora genomes using comparative genomics revels a genus with tremendous synthesis potential of carbohydrate active enzymes and secondary metabolites.</title>
        <authorList>
            <person name="Sorensen T."/>
        </authorList>
    </citation>
    <scope>NUCLEOTIDE SEQUENCE [LARGE SCALE GENOMIC DNA]</scope>
    <source>
        <strain evidence="3 4">CBS 114990</strain>
    </source>
</reference>
<proteinExistence type="predicted"/>
<feature type="compositionally biased region" description="Acidic residues" evidence="1">
    <location>
        <begin position="53"/>
        <end position="63"/>
    </location>
</feature>
<evidence type="ECO:0000256" key="2">
    <source>
        <dbReference type="SAM" id="Phobius"/>
    </source>
</evidence>
<dbReference type="RefSeq" id="XP_066670503.1">
    <property type="nucleotide sequence ID" value="XM_066806885.1"/>
</dbReference>
<evidence type="ECO:0000256" key="1">
    <source>
        <dbReference type="SAM" id="MobiDB-lite"/>
    </source>
</evidence>
<keyword evidence="2" id="KW-0812">Transmembrane</keyword>
<feature type="region of interest" description="Disordered" evidence="1">
    <location>
        <begin position="43"/>
        <end position="64"/>
    </location>
</feature>
<name>A0ABR1WWR1_9PEZI</name>
<comment type="caution">
    <text evidence="3">The sequence shown here is derived from an EMBL/GenBank/DDBJ whole genome shotgun (WGS) entry which is preliminary data.</text>
</comment>
<feature type="transmembrane region" description="Helical" evidence="2">
    <location>
        <begin position="90"/>
        <end position="109"/>
    </location>
</feature>
<feature type="transmembrane region" description="Helical" evidence="2">
    <location>
        <begin position="66"/>
        <end position="84"/>
    </location>
</feature>
<keyword evidence="4" id="KW-1185">Reference proteome</keyword>
<evidence type="ECO:0000313" key="4">
    <source>
        <dbReference type="Proteomes" id="UP001433268"/>
    </source>
</evidence>
<gene>
    <name evidence="3" type="ORF">PG997_002570</name>
</gene>
<protein>
    <recommendedName>
        <fullName evidence="5">Integral membrane protein</fullName>
    </recommendedName>
</protein>
<keyword evidence="2" id="KW-1133">Transmembrane helix</keyword>
<keyword evidence="2" id="KW-0472">Membrane</keyword>